<sequence length="481" mass="54701">MKYYRYILLFLLPTFSVHAQTIYKESEVDSAARPLGGLPLLEKFIDANRRMPYAAEVDQAKGSVILSGVVEPNGTVSEVKTLRSLRPDCDREAIRVFNAFKAWKPALKGGKPVRQELTFTVPFTSVELNAKPDRIIRYYDKKGVPVADEANSVYQFVTVVDSLGYPNAAPIIYRKSGKNWKEVERYQLNKEPFTYHNEDDPALPDSVEAYRLEIIDKMNTAQETHYSFFTDGSPLSKVTFRNGNHTQSSRFYYRNGLVRKMEEFVEDYKTHQWLWYPNGQLRQQAQRQSSPQTGPEFQVLSQWDSLGRPTVVNGAGQATFESRRSKSRFLESGAVKQGLKDGEWTGRRSDGYLEYRETYDMGKCLSGKFYAENGEVLTYTEPEIMPDFKGGRTALGRFLATTMRYPPEAARAKLQGRVFVSFVIDKEGNVENVKVLKGIGASADEEAVRVVKATSGQWIPGVERGRNVKVRFNLPINFELE</sequence>
<dbReference type="GO" id="GO:0098797">
    <property type="term" value="C:plasma membrane protein complex"/>
    <property type="evidence" value="ECO:0007669"/>
    <property type="project" value="TreeGrafter"/>
</dbReference>
<gene>
    <name evidence="12" type="ORF">EHT25_09375</name>
</gene>
<dbReference type="SUPFAM" id="SSF74653">
    <property type="entry name" value="TolA/TonB C-terminal domain"/>
    <property type="match status" value="2"/>
</dbReference>
<dbReference type="InterPro" id="IPR051045">
    <property type="entry name" value="TonB-dependent_transducer"/>
</dbReference>
<dbReference type="PANTHER" id="PTHR33446">
    <property type="entry name" value="PROTEIN TONB-RELATED"/>
    <property type="match status" value="1"/>
</dbReference>
<evidence type="ECO:0000256" key="7">
    <source>
        <dbReference type="ARBA" id="ARBA00022927"/>
    </source>
</evidence>
<keyword evidence="6" id="KW-0812">Transmembrane</keyword>
<feature type="signal peptide" evidence="10">
    <location>
        <begin position="1"/>
        <end position="19"/>
    </location>
</feature>
<organism evidence="12 13">
    <name type="scientific">Larkinella rosea</name>
    <dbReference type="NCBI Taxonomy" id="2025312"/>
    <lineage>
        <taxon>Bacteria</taxon>
        <taxon>Pseudomonadati</taxon>
        <taxon>Bacteroidota</taxon>
        <taxon>Cytophagia</taxon>
        <taxon>Cytophagales</taxon>
        <taxon>Spirosomataceae</taxon>
        <taxon>Larkinella</taxon>
    </lineage>
</organism>
<evidence type="ECO:0000313" key="12">
    <source>
        <dbReference type="EMBL" id="RRB03739.1"/>
    </source>
</evidence>
<comment type="subcellular location">
    <subcellularLocation>
        <location evidence="1">Cell inner membrane</location>
        <topology evidence="1">Single-pass membrane protein</topology>
        <orientation evidence="1">Periplasmic side</orientation>
    </subcellularLocation>
</comment>
<dbReference type="InterPro" id="IPR037682">
    <property type="entry name" value="TonB_C"/>
</dbReference>
<feature type="chain" id="PRO_5018241963" evidence="10">
    <location>
        <begin position="20"/>
        <end position="481"/>
    </location>
</feature>
<dbReference type="InterPro" id="IPR006260">
    <property type="entry name" value="TonB/TolA_C"/>
</dbReference>
<name>A0A3P1BRZ6_9BACT</name>
<keyword evidence="9" id="KW-0472">Membrane</keyword>
<dbReference type="Proteomes" id="UP000271925">
    <property type="component" value="Unassembled WGS sequence"/>
</dbReference>
<evidence type="ECO:0000256" key="5">
    <source>
        <dbReference type="ARBA" id="ARBA00022519"/>
    </source>
</evidence>
<dbReference type="PROSITE" id="PS52015">
    <property type="entry name" value="TONB_CTD"/>
    <property type="match status" value="1"/>
</dbReference>
<dbReference type="Pfam" id="PF03544">
    <property type="entry name" value="TonB_C"/>
    <property type="match status" value="2"/>
</dbReference>
<dbReference type="AlphaFoldDB" id="A0A3P1BRZ6"/>
<keyword evidence="5" id="KW-0997">Cell inner membrane</keyword>
<evidence type="ECO:0000256" key="6">
    <source>
        <dbReference type="ARBA" id="ARBA00022692"/>
    </source>
</evidence>
<dbReference type="GO" id="GO:0031992">
    <property type="term" value="F:energy transducer activity"/>
    <property type="evidence" value="ECO:0007669"/>
    <property type="project" value="TreeGrafter"/>
</dbReference>
<dbReference type="SUPFAM" id="SSF82185">
    <property type="entry name" value="Histone H3 K4-specific methyltransferase SET7/9 N-terminal domain"/>
    <property type="match status" value="1"/>
</dbReference>
<dbReference type="RefSeq" id="WP_124873763.1">
    <property type="nucleotide sequence ID" value="NZ_RQJO01000008.1"/>
</dbReference>
<keyword evidence="4" id="KW-1003">Cell membrane</keyword>
<dbReference type="PANTHER" id="PTHR33446:SF2">
    <property type="entry name" value="PROTEIN TONB"/>
    <property type="match status" value="1"/>
</dbReference>
<feature type="domain" description="TonB C-terminal" evidence="11">
    <location>
        <begin position="390"/>
        <end position="481"/>
    </location>
</feature>
<reference evidence="12 13" key="1">
    <citation type="submission" date="2018-11" db="EMBL/GenBank/DDBJ databases">
        <authorList>
            <person name="Zhou Z."/>
            <person name="Wang G."/>
        </authorList>
    </citation>
    <scope>NUCLEOTIDE SEQUENCE [LARGE SCALE GENOMIC DNA]</scope>
    <source>
        <strain evidence="12 13">KCTC52004</strain>
    </source>
</reference>
<evidence type="ECO:0000256" key="1">
    <source>
        <dbReference type="ARBA" id="ARBA00004383"/>
    </source>
</evidence>
<evidence type="ECO:0000256" key="3">
    <source>
        <dbReference type="ARBA" id="ARBA00022448"/>
    </source>
</evidence>
<evidence type="ECO:0000256" key="2">
    <source>
        <dbReference type="ARBA" id="ARBA00006555"/>
    </source>
</evidence>
<keyword evidence="7" id="KW-0653">Protein transport</keyword>
<keyword evidence="13" id="KW-1185">Reference proteome</keyword>
<dbReference type="GO" id="GO:0055085">
    <property type="term" value="P:transmembrane transport"/>
    <property type="evidence" value="ECO:0007669"/>
    <property type="project" value="InterPro"/>
</dbReference>
<dbReference type="EMBL" id="RQJO01000008">
    <property type="protein sequence ID" value="RRB03739.1"/>
    <property type="molecule type" value="Genomic_DNA"/>
</dbReference>
<proteinExistence type="inferred from homology"/>
<evidence type="ECO:0000256" key="8">
    <source>
        <dbReference type="ARBA" id="ARBA00022989"/>
    </source>
</evidence>
<comment type="similarity">
    <text evidence="2">Belongs to the TonB family.</text>
</comment>
<evidence type="ECO:0000256" key="9">
    <source>
        <dbReference type="ARBA" id="ARBA00023136"/>
    </source>
</evidence>
<evidence type="ECO:0000256" key="10">
    <source>
        <dbReference type="SAM" id="SignalP"/>
    </source>
</evidence>
<keyword evidence="8" id="KW-1133">Transmembrane helix</keyword>
<evidence type="ECO:0000256" key="4">
    <source>
        <dbReference type="ARBA" id="ARBA00022475"/>
    </source>
</evidence>
<protein>
    <submittedName>
        <fullName evidence="12">TonB family protein</fullName>
    </submittedName>
</protein>
<dbReference type="Gene3D" id="3.90.930.1">
    <property type="match status" value="1"/>
</dbReference>
<accession>A0A3P1BRZ6</accession>
<keyword evidence="3" id="KW-0813">Transport</keyword>
<dbReference type="NCBIfam" id="TIGR01352">
    <property type="entry name" value="tonB_Cterm"/>
    <property type="match status" value="1"/>
</dbReference>
<evidence type="ECO:0000259" key="11">
    <source>
        <dbReference type="PROSITE" id="PS52015"/>
    </source>
</evidence>
<dbReference type="Gene3D" id="3.30.1150.10">
    <property type="match status" value="2"/>
</dbReference>
<dbReference type="GO" id="GO:0015031">
    <property type="term" value="P:protein transport"/>
    <property type="evidence" value="ECO:0007669"/>
    <property type="project" value="UniProtKB-KW"/>
</dbReference>
<evidence type="ECO:0000313" key="13">
    <source>
        <dbReference type="Proteomes" id="UP000271925"/>
    </source>
</evidence>
<dbReference type="OrthoDB" id="9812355at2"/>
<comment type="caution">
    <text evidence="12">The sequence shown here is derived from an EMBL/GenBank/DDBJ whole genome shotgun (WGS) entry which is preliminary data.</text>
</comment>
<keyword evidence="10" id="KW-0732">Signal</keyword>